<evidence type="ECO:0000313" key="5">
    <source>
        <dbReference type="EMBL" id="MBB3190285.1"/>
    </source>
</evidence>
<keyword evidence="1" id="KW-0805">Transcription regulation</keyword>
<dbReference type="PANTHER" id="PTHR30146:SF109">
    <property type="entry name" value="HTH-TYPE TRANSCRIPTIONAL REGULATOR GALS"/>
    <property type="match status" value="1"/>
</dbReference>
<reference evidence="5 6" key="1">
    <citation type="submission" date="2020-08" db="EMBL/GenBank/DDBJ databases">
        <title>Genomic Encyclopedia of Type Strains, Phase III (KMG-III): the genomes of soil and plant-associated and newly described type strains.</title>
        <authorList>
            <person name="Whitman W."/>
        </authorList>
    </citation>
    <scope>NUCLEOTIDE SEQUENCE [LARGE SCALE GENOMIC DNA]</scope>
    <source>
        <strain evidence="5 6">CECT 7282</strain>
    </source>
</reference>
<feature type="domain" description="HTH lacI-type" evidence="4">
    <location>
        <begin position="13"/>
        <end position="67"/>
    </location>
</feature>
<dbReference type="Proteomes" id="UP000547614">
    <property type="component" value="Unassembled WGS sequence"/>
</dbReference>
<dbReference type="AlphaFoldDB" id="A0A839V8S1"/>
<dbReference type="EMBL" id="JACHXP010000006">
    <property type="protein sequence ID" value="MBB3190285.1"/>
    <property type="molecule type" value="Genomic_DNA"/>
</dbReference>
<comment type="caution">
    <text evidence="5">The sequence shown here is derived from an EMBL/GenBank/DDBJ whole genome shotgun (WGS) entry which is preliminary data.</text>
</comment>
<dbReference type="RefSeq" id="WP_183325028.1">
    <property type="nucleotide sequence ID" value="NZ_JACHXP010000006.1"/>
</dbReference>
<organism evidence="5 6">
    <name type="scientific">Halomonas cerina</name>
    <dbReference type="NCBI Taxonomy" id="447424"/>
    <lineage>
        <taxon>Bacteria</taxon>
        <taxon>Pseudomonadati</taxon>
        <taxon>Pseudomonadota</taxon>
        <taxon>Gammaproteobacteria</taxon>
        <taxon>Oceanospirillales</taxon>
        <taxon>Halomonadaceae</taxon>
        <taxon>Halomonas</taxon>
    </lineage>
</organism>
<evidence type="ECO:0000313" key="6">
    <source>
        <dbReference type="Proteomes" id="UP000547614"/>
    </source>
</evidence>
<gene>
    <name evidence="5" type="ORF">FHR94_001518</name>
</gene>
<evidence type="ECO:0000256" key="3">
    <source>
        <dbReference type="ARBA" id="ARBA00023163"/>
    </source>
</evidence>
<proteinExistence type="predicted"/>
<dbReference type="GO" id="GO:0000976">
    <property type="term" value="F:transcription cis-regulatory region binding"/>
    <property type="evidence" value="ECO:0007669"/>
    <property type="project" value="TreeGrafter"/>
</dbReference>
<name>A0A839V8S1_9GAMM</name>
<dbReference type="InterPro" id="IPR000843">
    <property type="entry name" value="HTH_LacI"/>
</dbReference>
<dbReference type="SUPFAM" id="SSF47413">
    <property type="entry name" value="lambda repressor-like DNA-binding domains"/>
    <property type="match status" value="1"/>
</dbReference>
<dbReference type="CDD" id="cd06278">
    <property type="entry name" value="PBP1_LacI-like"/>
    <property type="match status" value="1"/>
</dbReference>
<evidence type="ECO:0000256" key="2">
    <source>
        <dbReference type="ARBA" id="ARBA00023125"/>
    </source>
</evidence>
<keyword evidence="6" id="KW-1185">Reference proteome</keyword>
<dbReference type="PROSITE" id="PS50932">
    <property type="entry name" value="HTH_LACI_2"/>
    <property type="match status" value="1"/>
</dbReference>
<dbReference type="PANTHER" id="PTHR30146">
    <property type="entry name" value="LACI-RELATED TRANSCRIPTIONAL REPRESSOR"/>
    <property type="match status" value="1"/>
</dbReference>
<accession>A0A839V8S1</accession>
<evidence type="ECO:0000256" key="1">
    <source>
        <dbReference type="ARBA" id="ARBA00023015"/>
    </source>
</evidence>
<dbReference type="GO" id="GO:0003700">
    <property type="term" value="F:DNA-binding transcription factor activity"/>
    <property type="evidence" value="ECO:0007669"/>
    <property type="project" value="TreeGrafter"/>
</dbReference>
<dbReference type="SUPFAM" id="SSF53822">
    <property type="entry name" value="Periplasmic binding protein-like I"/>
    <property type="match status" value="1"/>
</dbReference>
<dbReference type="SMART" id="SM00354">
    <property type="entry name" value="HTH_LACI"/>
    <property type="match status" value="1"/>
</dbReference>
<evidence type="ECO:0000259" key="4">
    <source>
        <dbReference type="PROSITE" id="PS50932"/>
    </source>
</evidence>
<dbReference type="Gene3D" id="1.10.260.40">
    <property type="entry name" value="lambda repressor-like DNA-binding domains"/>
    <property type="match status" value="1"/>
</dbReference>
<dbReference type="Gene3D" id="3.40.50.2300">
    <property type="match status" value="2"/>
</dbReference>
<sequence>MRKRSKTSNGQRVTASDVAERAGVSKWTVSRAFTEGASVSPQARERVLAAAAELGYRPNLLARGLTKHRTQIVGLVVDEMDNPNLLSLINTTTSQLQRQGYLAMLLNISSEHDHGAAISLADQFQVDGLIFLGTVLTDELVHLAQQIRHIPLVVLYRNSDNPNIQVVSTDGYRAGREIAGLLLEQEYRRIGYMTGPVSGSTRLSRLDGFRDGLAEQGLAVDEVLEAGHYRRECGFRALEHYLATTAPAERLEALFCENDILAIGALDALKARGESGSMGIVGFDDIKQAASPAYALTTYRQPLESLVNEAIRRIRFDEAQPRRHLLPGELIQRDSHRRTN</sequence>
<dbReference type="CDD" id="cd01392">
    <property type="entry name" value="HTH_LacI"/>
    <property type="match status" value="1"/>
</dbReference>
<dbReference type="Pfam" id="PF00532">
    <property type="entry name" value="Peripla_BP_1"/>
    <property type="match status" value="1"/>
</dbReference>
<dbReference type="InterPro" id="IPR028082">
    <property type="entry name" value="Peripla_BP_I"/>
</dbReference>
<keyword evidence="3" id="KW-0804">Transcription</keyword>
<keyword evidence="2" id="KW-0238">DNA-binding</keyword>
<protein>
    <submittedName>
        <fullName evidence="5">LacI family transcriptional regulator</fullName>
    </submittedName>
</protein>
<dbReference type="InterPro" id="IPR010982">
    <property type="entry name" value="Lambda_DNA-bd_dom_sf"/>
</dbReference>
<dbReference type="Pfam" id="PF00356">
    <property type="entry name" value="LacI"/>
    <property type="match status" value="1"/>
</dbReference>
<dbReference type="InterPro" id="IPR001761">
    <property type="entry name" value="Peripla_BP/Lac1_sug-bd_dom"/>
</dbReference>